<dbReference type="Pfam" id="PF01541">
    <property type="entry name" value="GIY-YIG"/>
    <property type="match status" value="1"/>
</dbReference>
<dbReference type="SUPFAM" id="SSF82771">
    <property type="entry name" value="GIY-YIG endonuclease"/>
    <property type="match status" value="1"/>
</dbReference>
<evidence type="ECO:0000313" key="4">
    <source>
        <dbReference type="Proteomes" id="UP000076603"/>
    </source>
</evidence>
<sequence length="83" mass="9790">MNYVYILKCSDGTLYTGYTNNLKKRLEVHNRGKGAKYTRCRLPVELVYFEEYSTKSEATKREYAIKQLTRESKIKLTENNTNI</sequence>
<evidence type="ECO:0000259" key="2">
    <source>
        <dbReference type="PROSITE" id="PS50164"/>
    </source>
</evidence>
<evidence type="ECO:0000313" key="3">
    <source>
        <dbReference type="EMBL" id="KZL90038.1"/>
    </source>
</evidence>
<dbReference type="InterPro" id="IPR000305">
    <property type="entry name" value="GIY-YIG_endonuc"/>
</dbReference>
<feature type="domain" description="GIY-YIG" evidence="2">
    <location>
        <begin position="1"/>
        <end position="75"/>
    </location>
</feature>
<dbReference type="CDD" id="cd10456">
    <property type="entry name" value="GIY-YIG_UPF0213"/>
    <property type="match status" value="1"/>
</dbReference>
<dbReference type="SMART" id="SM00465">
    <property type="entry name" value="GIYc"/>
    <property type="match status" value="1"/>
</dbReference>
<evidence type="ECO:0000256" key="1">
    <source>
        <dbReference type="ARBA" id="ARBA00007435"/>
    </source>
</evidence>
<dbReference type="PANTHER" id="PTHR34477:SF1">
    <property type="entry name" value="UPF0213 PROTEIN YHBQ"/>
    <property type="match status" value="1"/>
</dbReference>
<dbReference type="STRING" id="1121326.CLMAG_45240"/>
<keyword evidence="4" id="KW-1185">Reference proteome</keyword>
<dbReference type="PROSITE" id="PS50164">
    <property type="entry name" value="GIY_YIG"/>
    <property type="match status" value="1"/>
</dbReference>
<organism evidence="3 4">
    <name type="scientific">Clostridium magnum DSM 2767</name>
    <dbReference type="NCBI Taxonomy" id="1121326"/>
    <lineage>
        <taxon>Bacteria</taxon>
        <taxon>Bacillati</taxon>
        <taxon>Bacillota</taxon>
        <taxon>Clostridia</taxon>
        <taxon>Eubacteriales</taxon>
        <taxon>Clostridiaceae</taxon>
        <taxon>Clostridium</taxon>
    </lineage>
</organism>
<accession>A0A161WT50</accession>
<dbReference type="OrthoDB" id="9807770at2"/>
<dbReference type="InterPro" id="IPR035901">
    <property type="entry name" value="GIY-YIG_endonuc_sf"/>
</dbReference>
<reference evidence="3 4" key="1">
    <citation type="submission" date="2016-04" db="EMBL/GenBank/DDBJ databases">
        <title>Genome sequence of Clostridium magnum DSM 2767.</title>
        <authorList>
            <person name="Poehlein A."/>
            <person name="Uhlig R."/>
            <person name="Fischer R."/>
            <person name="Bahl H."/>
            <person name="Daniel R."/>
        </authorList>
    </citation>
    <scope>NUCLEOTIDE SEQUENCE [LARGE SCALE GENOMIC DNA]</scope>
    <source>
        <strain evidence="3 4">DSM 2767</strain>
    </source>
</reference>
<dbReference type="PATRIC" id="fig|1121326.3.peg.4586"/>
<dbReference type="Proteomes" id="UP000076603">
    <property type="component" value="Unassembled WGS sequence"/>
</dbReference>
<dbReference type="Gene3D" id="3.40.1440.10">
    <property type="entry name" value="GIY-YIG endonuclease"/>
    <property type="match status" value="1"/>
</dbReference>
<gene>
    <name evidence="3" type="ORF">CLMAG_45240</name>
</gene>
<dbReference type="RefSeq" id="WP_066627330.1">
    <property type="nucleotide sequence ID" value="NZ_FQXL01000006.1"/>
</dbReference>
<dbReference type="AlphaFoldDB" id="A0A161WT50"/>
<proteinExistence type="inferred from homology"/>
<dbReference type="EMBL" id="LWAE01000006">
    <property type="protein sequence ID" value="KZL90038.1"/>
    <property type="molecule type" value="Genomic_DNA"/>
</dbReference>
<comment type="caution">
    <text evidence="3">The sequence shown here is derived from an EMBL/GenBank/DDBJ whole genome shotgun (WGS) entry which is preliminary data.</text>
</comment>
<comment type="similarity">
    <text evidence="1">Belongs to the UPF0213 family.</text>
</comment>
<protein>
    <submittedName>
        <fullName evidence="3">GIY-YIG nuclease superfamily protein</fullName>
    </submittedName>
</protein>
<dbReference type="PANTHER" id="PTHR34477">
    <property type="entry name" value="UPF0213 PROTEIN YHBQ"/>
    <property type="match status" value="1"/>
</dbReference>
<dbReference type="InterPro" id="IPR050190">
    <property type="entry name" value="UPF0213_domain"/>
</dbReference>
<name>A0A161WT50_9CLOT</name>